<evidence type="ECO:0000313" key="3">
    <source>
        <dbReference type="EMBL" id="PPS21897.1"/>
    </source>
</evidence>
<dbReference type="EMBL" id="JJMJ01000125">
    <property type="protein sequence ID" value="PPS21897.1"/>
    <property type="molecule type" value="Genomic_DNA"/>
</dbReference>
<proteinExistence type="inferred from homology"/>
<dbReference type="SUPFAM" id="SSF54637">
    <property type="entry name" value="Thioesterase/thiol ester dehydrase-isomerase"/>
    <property type="match status" value="1"/>
</dbReference>
<comment type="caution">
    <text evidence="3">The sequence shown here is derived from an EMBL/GenBank/DDBJ whole genome shotgun (WGS) entry which is preliminary data.</text>
</comment>
<comment type="similarity">
    <text evidence="1">Belongs to the 4-hydroxybenzoyl-CoA thioesterase family.</text>
</comment>
<dbReference type="InterPro" id="IPR029069">
    <property type="entry name" value="HotDog_dom_sf"/>
</dbReference>
<keyword evidence="4" id="KW-1185">Reference proteome</keyword>
<dbReference type="CDD" id="cd00586">
    <property type="entry name" value="4HBT"/>
    <property type="match status" value="1"/>
</dbReference>
<evidence type="ECO:0000313" key="4">
    <source>
        <dbReference type="Proteomes" id="UP000238924"/>
    </source>
</evidence>
<protein>
    <submittedName>
        <fullName evidence="3">Esterase</fullName>
    </submittedName>
</protein>
<sequence>MKKRTDNKKVYLENDYYIKPSFYDLDPMGVVWHGNYIKFMEQAREAMLSIIDYDYDIMTAKGVMWPIVKLEIKYINSIKLNQRVRIHTEITEYLNGMKTEYTFYDENDKIISKSSTLQMPIDSETRKGFLNSPKDFIERIEKLNKL</sequence>
<accession>A0ABX5B5I9</accession>
<dbReference type="Pfam" id="PF13279">
    <property type="entry name" value="4HBT_2"/>
    <property type="match status" value="1"/>
</dbReference>
<keyword evidence="2" id="KW-0378">Hydrolase</keyword>
<dbReference type="Gene3D" id="3.10.129.10">
    <property type="entry name" value="Hotdog Thioesterase"/>
    <property type="match status" value="1"/>
</dbReference>
<dbReference type="PANTHER" id="PTHR31793:SF27">
    <property type="entry name" value="NOVEL THIOESTERASE SUPERFAMILY DOMAIN AND SAPOSIN A-TYPE DOMAIN CONTAINING PROTEIN (0610012H03RIK)"/>
    <property type="match status" value="1"/>
</dbReference>
<gene>
    <name evidence="3" type="ORF">DJ52_08030</name>
</gene>
<name>A0ABX5B5I9_9SPIR</name>
<dbReference type="RefSeq" id="WP_013112964.1">
    <property type="nucleotide sequence ID" value="NZ_JAWLPZ010000011.1"/>
</dbReference>
<reference evidence="3 4" key="1">
    <citation type="submission" date="2014-04" db="EMBL/GenBank/DDBJ databases">
        <title>Whole genome sequence of 'Brachyspira hampsonii' D13-03603F2.</title>
        <authorList>
            <person name="Patterson A.H."/>
            <person name="Chaban B."/>
            <person name="Fernando C."/>
            <person name="Harding J.C."/>
            <person name="Hill J.E."/>
        </authorList>
    </citation>
    <scope>NUCLEOTIDE SEQUENCE [LARGE SCALE GENOMIC DNA]</scope>
    <source>
        <strain evidence="3 4">D13-03603F2</strain>
    </source>
</reference>
<dbReference type="PANTHER" id="PTHR31793">
    <property type="entry name" value="4-HYDROXYBENZOYL-COA THIOESTERASE FAMILY MEMBER"/>
    <property type="match status" value="1"/>
</dbReference>
<dbReference type="InterPro" id="IPR050563">
    <property type="entry name" value="4-hydroxybenzoyl-CoA_TE"/>
</dbReference>
<evidence type="ECO:0000256" key="2">
    <source>
        <dbReference type="ARBA" id="ARBA00022801"/>
    </source>
</evidence>
<evidence type="ECO:0000256" key="1">
    <source>
        <dbReference type="ARBA" id="ARBA00005953"/>
    </source>
</evidence>
<dbReference type="Proteomes" id="UP000238924">
    <property type="component" value="Unassembled WGS sequence"/>
</dbReference>
<organism evidence="3 4">
    <name type="scientific">Brachyspira murdochii</name>
    <dbReference type="NCBI Taxonomy" id="84378"/>
    <lineage>
        <taxon>Bacteria</taxon>
        <taxon>Pseudomonadati</taxon>
        <taxon>Spirochaetota</taxon>
        <taxon>Spirochaetia</taxon>
        <taxon>Brachyspirales</taxon>
        <taxon>Brachyspiraceae</taxon>
        <taxon>Brachyspira</taxon>
    </lineage>
</organism>